<dbReference type="Proteomes" id="UP001198571">
    <property type="component" value="Unassembled WGS sequence"/>
</dbReference>
<dbReference type="InterPro" id="IPR009057">
    <property type="entry name" value="Homeodomain-like_sf"/>
</dbReference>
<dbReference type="Pfam" id="PF13305">
    <property type="entry name" value="TetR_C_33"/>
    <property type="match status" value="1"/>
</dbReference>
<evidence type="ECO:0000259" key="5">
    <source>
        <dbReference type="PROSITE" id="PS50977"/>
    </source>
</evidence>
<evidence type="ECO:0000313" key="6">
    <source>
        <dbReference type="EMBL" id="MCB5411419.1"/>
    </source>
</evidence>
<evidence type="ECO:0000313" key="7">
    <source>
        <dbReference type="Proteomes" id="UP001198571"/>
    </source>
</evidence>
<keyword evidence="1" id="KW-0805">Transcription regulation</keyword>
<accession>A0ABS8CPX6</accession>
<evidence type="ECO:0000256" key="4">
    <source>
        <dbReference type="PROSITE-ProRule" id="PRU00335"/>
    </source>
</evidence>
<evidence type="ECO:0000256" key="1">
    <source>
        <dbReference type="ARBA" id="ARBA00023015"/>
    </source>
</evidence>
<dbReference type="SUPFAM" id="SSF48498">
    <property type="entry name" value="Tetracyclin repressor-like, C-terminal domain"/>
    <property type="match status" value="1"/>
</dbReference>
<dbReference type="RefSeq" id="WP_226936892.1">
    <property type="nucleotide sequence ID" value="NZ_JACDXX010000016.1"/>
</dbReference>
<feature type="domain" description="HTH tetR-type" evidence="5">
    <location>
        <begin position="10"/>
        <end position="70"/>
    </location>
</feature>
<evidence type="ECO:0000256" key="2">
    <source>
        <dbReference type="ARBA" id="ARBA00023125"/>
    </source>
</evidence>
<dbReference type="Pfam" id="PF00440">
    <property type="entry name" value="TetR_N"/>
    <property type="match status" value="1"/>
</dbReference>
<dbReference type="InterPro" id="IPR025996">
    <property type="entry name" value="MT1864/Rv1816-like_C"/>
</dbReference>
<keyword evidence="7" id="KW-1185">Reference proteome</keyword>
<dbReference type="Gene3D" id="1.10.357.10">
    <property type="entry name" value="Tetracycline Repressor, domain 2"/>
    <property type="match status" value="1"/>
</dbReference>
<dbReference type="PANTHER" id="PTHR30055">
    <property type="entry name" value="HTH-TYPE TRANSCRIPTIONAL REGULATOR RUTR"/>
    <property type="match status" value="1"/>
</dbReference>
<name>A0ABS8CPX6_9RHOB</name>
<protein>
    <submittedName>
        <fullName evidence="6">TetR/AcrR family transcriptional regulator</fullName>
    </submittedName>
</protein>
<proteinExistence type="predicted"/>
<feature type="DNA-binding region" description="H-T-H motif" evidence="4">
    <location>
        <begin position="33"/>
        <end position="52"/>
    </location>
</feature>
<dbReference type="PROSITE" id="PS50977">
    <property type="entry name" value="HTH_TETR_2"/>
    <property type="match status" value="1"/>
</dbReference>
<dbReference type="InterPro" id="IPR036271">
    <property type="entry name" value="Tet_transcr_reg_TetR-rel_C_sf"/>
</dbReference>
<keyword evidence="2 4" id="KW-0238">DNA-binding</keyword>
<reference evidence="6 7" key="1">
    <citation type="submission" date="2020-07" db="EMBL/GenBank/DDBJ databases">
        <title>Pseudogemmobacter sp. nov., isolated from poultry manure in Taiwan.</title>
        <authorList>
            <person name="Lin S.-Y."/>
            <person name="Tang Y.-S."/>
            <person name="Young C.-C."/>
        </authorList>
    </citation>
    <scope>NUCLEOTIDE SEQUENCE [LARGE SCALE GENOMIC DNA]</scope>
    <source>
        <strain evidence="6 7">CC-YST710</strain>
    </source>
</reference>
<dbReference type="EMBL" id="JACDXX010000016">
    <property type="protein sequence ID" value="MCB5411419.1"/>
    <property type="molecule type" value="Genomic_DNA"/>
</dbReference>
<dbReference type="PANTHER" id="PTHR30055:SF234">
    <property type="entry name" value="HTH-TYPE TRANSCRIPTIONAL REGULATOR BETI"/>
    <property type="match status" value="1"/>
</dbReference>
<dbReference type="InterPro" id="IPR001647">
    <property type="entry name" value="HTH_TetR"/>
</dbReference>
<dbReference type="SUPFAM" id="SSF46689">
    <property type="entry name" value="Homeodomain-like"/>
    <property type="match status" value="1"/>
</dbReference>
<gene>
    <name evidence="6" type="ORF">H0485_15620</name>
</gene>
<dbReference type="InterPro" id="IPR050109">
    <property type="entry name" value="HTH-type_TetR-like_transc_reg"/>
</dbReference>
<organism evidence="6 7">
    <name type="scientific">Pseudogemmobacter faecipullorum</name>
    <dbReference type="NCBI Taxonomy" id="2755041"/>
    <lineage>
        <taxon>Bacteria</taxon>
        <taxon>Pseudomonadati</taxon>
        <taxon>Pseudomonadota</taxon>
        <taxon>Alphaproteobacteria</taxon>
        <taxon>Rhodobacterales</taxon>
        <taxon>Paracoccaceae</taxon>
        <taxon>Pseudogemmobacter</taxon>
    </lineage>
</organism>
<sequence>MSRPQRVPRAQLREEILRAAGQILSREGAEGLTARAVAREVGYTAASIYNVFGSMSDLLMELNRDTLLRLEELFAQLPDAADPAEKLHHLTAAYIAFMQQNPALWQAIFGGLRQREQFPDWYVAAIAGLKQKLAGLLGQYAPGLSAERADHLAEQLYVAVHGAVALDLERRLDLLTRQSAVSVAAAVLDMILLSLRSAS</sequence>
<keyword evidence="3" id="KW-0804">Transcription</keyword>
<evidence type="ECO:0000256" key="3">
    <source>
        <dbReference type="ARBA" id="ARBA00023163"/>
    </source>
</evidence>
<comment type="caution">
    <text evidence="6">The sequence shown here is derived from an EMBL/GenBank/DDBJ whole genome shotgun (WGS) entry which is preliminary data.</text>
</comment>